<protein>
    <submittedName>
        <fullName evidence="1">Uncharacterized protein</fullName>
    </submittedName>
</protein>
<comment type="caution">
    <text evidence="1">The sequence shown here is derived from an EMBL/GenBank/DDBJ whole genome shotgun (WGS) entry which is preliminary data.</text>
</comment>
<name>A0ACC0TSR9_9AGAM</name>
<dbReference type="Proteomes" id="UP001207468">
    <property type="component" value="Unassembled WGS sequence"/>
</dbReference>
<dbReference type="EMBL" id="JAGFNK010000912">
    <property type="protein sequence ID" value="KAI9437377.1"/>
    <property type="molecule type" value="Genomic_DNA"/>
</dbReference>
<keyword evidence="2" id="KW-1185">Reference proteome</keyword>
<organism evidence="1 2">
    <name type="scientific">Russula earlei</name>
    <dbReference type="NCBI Taxonomy" id="71964"/>
    <lineage>
        <taxon>Eukaryota</taxon>
        <taxon>Fungi</taxon>
        <taxon>Dikarya</taxon>
        <taxon>Basidiomycota</taxon>
        <taxon>Agaricomycotina</taxon>
        <taxon>Agaricomycetes</taxon>
        <taxon>Russulales</taxon>
        <taxon>Russulaceae</taxon>
        <taxon>Russula</taxon>
    </lineage>
</organism>
<evidence type="ECO:0000313" key="1">
    <source>
        <dbReference type="EMBL" id="KAI9437377.1"/>
    </source>
</evidence>
<proteinExistence type="predicted"/>
<evidence type="ECO:0000313" key="2">
    <source>
        <dbReference type="Proteomes" id="UP001207468"/>
    </source>
</evidence>
<reference evidence="1" key="1">
    <citation type="submission" date="2021-03" db="EMBL/GenBank/DDBJ databases">
        <title>Evolutionary priming and transition to the ectomycorrhizal habit in an iconic lineage of mushroom-forming fungi: is preadaptation a requirement?</title>
        <authorList>
            <consortium name="DOE Joint Genome Institute"/>
            <person name="Looney B.P."/>
            <person name="Miyauchi S."/>
            <person name="Morin E."/>
            <person name="Drula E."/>
            <person name="Courty P.E."/>
            <person name="Chicoki N."/>
            <person name="Fauchery L."/>
            <person name="Kohler A."/>
            <person name="Kuo A."/>
            <person name="LaButti K."/>
            <person name="Pangilinan J."/>
            <person name="Lipzen A."/>
            <person name="Riley R."/>
            <person name="Andreopoulos W."/>
            <person name="He G."/>
            <person name="Johnson J."/>
            <person name="Barry K.W."/>
            <person name="Grigoriev I.V."/>
            <person name="Nagy L."/>
            <person name="Hibbett D."/>
            <person name="Henrissat B."/>
            <person name="Matheny P.B."/>
            <person name="Labbe J."/>
            <person name="Martin A.F."/>
        </authorList>
    </citation>
    <scope>NUCLEOTIDE SEQUENCE</scope>
    <source>
        <strain evidence="1">BPL698</strain>
    </source>
</reference>
<accession>A0ACC0TSR9</accession>
<sequence length="126" mass="13461">MSGTHIDVILLSLFAIYAALTLPRALILNGFFLHSGSSRPHNNTNLHRADTHGRSGTTRTRPIRSTSTRTNQTMRTLVDMPEDEEDVAGGVAMAKNKNKARAALITPPRTAAATTTGGAGRHGSSR</sequence>
<gene>
    <name evidence="1" type="ORF">F5148DRAFT_1154396</name>
</gene>